<evidence type="ECO:0000313" key="5">
    <source>
        <dbReference type="Proteomes" id="UP001189429"/>
    </source>
</evidence>
<dbReference type="Gene3D" id="2.10.25.10">
    <property type="entry name" value="Laminin"/>
    <property type="match status" value="1"/>
</dbReference>
<gene>
    <name evidence="4" type="ORF">PCOR1329_LOCUS83351</name>
</gene>
<feature type="domain" description="EGF-like" evidence="3">
    <location>
        <begin position="13"/>
        <end position="47"/>
    </location>
</feature>
<keyword evidence="1" id="KW-0245">EGF-like domain</keyword>
<comment type="caution">
    <text evidence="4">The sequence shown here is derived from an EMBL/GenBank/DDBJ whole genome shotgun (WGS) entry which is preliminary data.</text>
</comment>
<dbReference type="PROSITE" id="PS50026">
    <property type="entry name" value="EGF_3"/>
    <property type="match status" value="1"/>
</dbReference>
<keyword evidence="5" id="KW-1185">Reference proteome</keyword>
<evidence type="ECO:0000256" key="1">
    <source>
        <dbReference type="PROSITE-ProRule" id="PRU00076"/>
    </source>
</evidence>
<evidence type="ECO:0000313" key="4">
    <source>
        <dbReference type="EMBL" id="CAK0908752.1"/>
    </source>
</evidence>
<dbReference type="InterPro" id="IPR023296">
    <property type="entry name" value="Glyco_hydro_beta-prop_sf"/>
</dbReference>
<keyword evidence="2" id="KW-0732">Signal</keyword>
<evidence type="ECO:0000256" key="2">
    <source>
        <dbReference type="SAM" id="SignalP"/>
    </source>
</evidence>
<comment type="caution">
    <text evidence="1">Lacks conserved residue(s) required for the propagation of feature annotation.</text>
</comment>
<protein>
    <recommendedName>
        <fullName evidence="3">EGF-like domain-containing protein</fullName>
    </recommendedName>
</protein>
<proteinExistence type="predicted"/>
<dbReference type="PROSITE" id="PS00022">
    <property type="entry name" value="EGF_1"/>
    <property type="match status" value="1"/>
</dbReference>
<evidence type="ECO:0000259" key="3">
    <source>
        <dbReference type="PROSITE" id="PS50026"/>
    </source>
</evidence>
<keyword evidence="1" id="KW-1015">Disulfide bond</keyword>
<dbReference type="CDD" id="cd00054">
    <property type="entry name" value="EGF_CA"/>
    <property type="match status" value="1"/>
</dbReference>
<sequence length="269" mass="29079">MALALLLATLVHAAVACASPRDCSYNGHCGASSACVCAPQWTGPRCETLNLLPARKDGGFRSPHAAPEHISSWGGSILYDESDGLWHMFAAEMANGCGINHWEPNSQVVHATAAAADGPYTYRSTVLEPFAHEPNAVRAPDGTWVIYLTLRHPNGEQLANCSETNTWSRQDGPPPRHTYMVHAPSPDGPWSAPQLVLRANTSIWNNRTVLIDTNLAVAIPASSVVGIWRKCENSDGARTRMNPVQGVPERLQSCLRRLEKAADPETASL</sequence>
<feature type="chain" id="PRO_5045477898" description="EGF-like domain-containing protein" evidence="2">
    <location>
        <begin position="19"/>
        <end position="269"/>
    </location>
</feature>
<dbReference type="Gene3D" id="2.115.10.20">
    <property type="entry name" value="Glycosyl hydrolase domain, family 43"/>
    <property type="match status" value="1"/>
</dbReference>
<dbReference type="SUPFAM" id="SSF57196">
    <property type="entry name" value="EGF/Laminin"/>
    <property type="match status" value="1"/>
</dbReference>
<dbReference type="Proteomes" id="UP001189429">
    <property type="component" value="Unassembled WGS sequence"/>
</dbReference>
<name>A0ABN9YDG4_9DINO</name>
<dbReference type="InterPro" id="IPR000742">
    <property type="entry name" value="EGF"/>
</dbReference>
<organism evidence="4 5">
    <name type="scientific">Prorocentrum cordatum</name>
    <dbReference type="NCBI Taxonomy" id="2364126"/>
    <lineage>
        <taxon>Eukaryota</taxon>
        <taxon>Sar</taxon>
        <taxon>Alveolata</taxon>
        <taxon>Dinophyceae</taxon>
        <taxon>Prorocentrales</taxon>
        <taxon>Prorocentraceae</taxon>
        <taxon>Prorocentrum</taxon>
    </lineage>
</organism>
<feature type="disulfide bond" evidence="1">
    <location>
        <begin position="37"/>
        <end position="46"/>
    </location>
</feature>
<dbReference type="SUPFAM" id="SSF75005">
    <property type="entry name" value="Arabinanase/levansucrase/invertase"/>
    <property type="match status" value="1"/>
</dbReference>
<accession>A0ABN9YDG4</accession>
<feature type="signal peptide" evidence="2">
    <location>
        <begin position="1"/>
        <end position="18"/>
    </location>
</feature>
<reference evidence="4" key="1">
    <citation type="submission" date="2023-10" db="EMBL/GenBank/DDBJ databases">
        <authorList>
            <person name="Chen Y."/>
            <person name="Shah S."/>
            <person name="Dougan E. K."/>
            <person name="Thang M."/>
            <person name="Chan C."/>
        </authorList>
    </citation>
    <scope>NUCLEOTIDE SEQUENCE [LARGE SCALE GENOMIC DNA]</scope>
</reference>
<dbReference type="EMBL" id="CAUYUJ010022071">
    <property type="protein sequence ID" value="CAK0908752.1"/>
    <property type="molecule type" value="Genomic_DNA"/>
</dbReference>